<protein>
    <submittedName>
        <fullName evidence="1">Uncharacterized protein</fullName>
    </submittedName>
</protein>
<gene>
    <name evidence="1" type="ORF">PV09_06375</name>
</gene>
<dbReference type="GeneID" id="27314348"/>
<keyword evidence="2" id="KW-1185">Reference proteome</keyword>
<dbReference type="EMBL" id="KN847550">
    <property type="protein sequence ID" value="KIW02221.1"/>
    <property type="molecule type" value="Genomic_DNA"/>
</dbReference>
<reference evidence="1 2" key="1">
    <citation type="submission" date="2015-01" db="EMBL/GenBank/DDBJ databases">
        <title>The Genome Sequence of Ochroconis gallopava CBS43764.</title>
        <authorList>
            <consortium name="The Broad Institute Genomics Platform"/>
            <person name="Cuomo C."/>
            <person name="de Hoog S."/>
            <person name="Gorbushina A."/>
            <person name="Stielow B."/>
            <person name="Teixiera M."/>
            <person name="Abouelleil A."/>
            <person name="Chapman S.B."/>
            <person name="Priest M."/>
            <person name="Young S.K."/>
            <person name="Wortman J."/>
            <person name="Nusbaum C."/>
            <person name="Birren B."/>
        </authorList>
    </citation>
    <scope>NUCLEOTIDE SEQUENCE [LARGE SCALE GENOMIC DNA]</scope>
    <source>
        <strain evidence="1 2">CBS 43764</strain>
    </source>
</reference>
<proteinExistence type="predicted"/>
<sequence length="171" mass="19774">MSASVAPSLYLLPVLPRNLHKYLPILRWKYPLVQAPKQLPHEFFFYAARRSEAPLSVPARRFRRLAAINRALLLLQVFVWGPLYLDNWDVGTGSAKIPGTTVKLPLPEIKGWKGEERETVWAVTKERARRRLETERVDALGNVHRVYYDPSPGSIVDVTFDEQYEYLGEVW</sequence>
<name>A0A0D1XIR0_9PEZI</name>
<dbReference type="RefSeq" id="XP_016212090.1">
    <property type="nucleotide sequence ID" value="XM_016360008.1"/>
</dbReference>
<dbReference type="HOGENOM" id="CLU_1564096_0_0_1"/>
<evidence type="ECO:0000313" key="2">
    <source>
        <dbReference type="Proteomes" id="UP000053259"/>
    </source>
</evidence>
<organism evidence="1 2">
    <name type="scientific">Verruconis gallopava</name>
    <dbReference type="NCBI Taxonomy" id="253628"/>
    <lineage>
        <taxon>Eukaryota</taxon>
        <taxon>Fungi</taxon>
        <taxon>Dikarya</taxon>
        <taxon>Ascomycota</taxon>
        <taxon>Pezizomycotina</taxon>
        <taxon>Dothideomycetes</taxon>
        <taxon>Pleosporomycetidae</taxon>
        <taxon>Venturiales</taxon>
        <taxon>Sympoventuriaceae</taxon>
        <taxon>Verruconis</taxon>
    </lineage>
</organism>
<dbReference type="VEuPathDB" id="FungiDB:PV09_06375"/>
<dbReference type="Proteomes" id="UP000053259">
    <property type="component" value="Unassembled WGS sequence"/>
</dbReference>
<dbReference type="AlphaFoldDB" id="A0A0D1XIR0"/>
<accession>A0A0D1XIR0</accession>
<dbReference type="InParanoid" id="A0A0D1XIR0"/>
<evidence type="ECO:0000313" key="1">
    <source>
        <dbReference type="EMBL" id="KIW02221.1"/>
    </source>
</evidence>